<name>A0AAU9P5Y1_9ASTR</name>
<keyword evidence="2" id="KW-1185">Reference proteome</keyword>
<dbReference type="Proteomes" id="UP001157418">
    <property type="component" value="Unassembled WGS sequence"/>
</dbReference>
<evidence type="ECO:0008006" key="3">
    <source>
        <dbReference type="Google" id="ProtNLM"/>
    </source>
</evidence>
<protein>
    <recommendedName>
        <fullName evidence="3">Retrotransposon gag domain-containing protein</fullName>
    </recommendedName>
</protein>
<organism evidence="1 2">
    <name type="scientific">Lactuca virosa</name>
    <dbReference type="NCBI Taxonomy" id="75947"/>
    <lineage>
        <taxon>Eukaryota</taxon>
        <taxon>Viridiplantae</taxon>
        <taxon>Streptophyta</taxon>
        <taxon>Embryophyta</taxon>
        <taxon>Tracheophyta</taxon>
        <taxon>Spermatophyta</taxon>
        <taxon>Magnoliopsida</taxon>
        <taxon>eudicotyledons</taxon>
        <taxon>Gunneridae</taxon>
        <taxon>Pentapetalae</taxon>
        <taxon>asterids</taxon>
        <taxon>campanulids</taxon>
        <taxon>Asterales</taxon>
        <taxon>Asteraceae</taxon>
        <taxon>Cichorioideae</taxon>
        <taxon>Cichorieae</taxon>
        <taxon>Lactucinae</taxon>
        <taxon>Lactuca</taxon>
    </lineage>
</organism>
<evidence type="ECO:0000313" key="1">
    <source>
        <dbReference type="EMBL" id="CAH1445514.1"/>
    </source>
</evidence>
<accession>A0AAU9P5Y1</accession>
<evidence type="ECO:0000313" key="2">
    <source>
        <dbReference type="Proteomes" id="UP001157418"/>
    </source>
</evidence>
<sequence>MLEGLGTYVETIEGGLKKYNREPDREFRLDLKISCLDPIDDLLPSFPDKFDLNVFCNWVERVQLCFSFFSLSETEKAQVVARALPQEGEAFRWWQGIQNESMQVDDRQFDWREMKLLFLAQFVSPKCLEANNKSL</sequence>
<dbReference type="EMBL" id="CAKMRJ010005523">
    <property type="protein sequence ID" value="CAH1445514.1"/>
    <property type="molecule type" value="Genomic_DNA"/>
</dbReference>
<gene>
    <name evidence="1" type="ORF">LVIROSA_LOCUS31271</name>
</gene>
<comment type="caution">
    <text evidence="1">The sequence shown here is derived from an EMBL/GenBank/DDBJ whole genome shotgun (WGS) entry which is preliminary data.</text>
</comment>
<reference evidence="1 2" key="1">
    <citation type="submission" date="2022-01" db="EMBL/GenBank/DDBJ databases">
        <authorList>
            <person name="Xiong W."/>
            <person name="Schranz E."/>
        </authorList>
    </citation>
    <scope>NUCLEOTIDE SEQUENCE [LARGE SCALE GENOMIC DNA]</scope>
</reference>
<proteinExistence type="predicted"/>
<dbReference type="AlphaFoldDB" id="A0AAU9P5Y1"/>